<sequence>MSLERTKQTVDMYYTVRNLIPEFFRNRDPVILQEQQVLTYVHVLPFPILLDDFTQIINTRFLGTEDDQIDTIKFIKIGIMVSELIFRSTNALGFQLVMDLKNVSLGVMMKITPAILKKIQVVITVRNIL</sequence>
<name>A0A7R9BB71_TIMSH</name>
<evidence type="ECO:0000313" key="1">
    <source>
        <dbReference type="EMBL" id="CAD7269812.1"/>
    </source>
</evidence>
<dbReference type="AlphaFoldDB" id="A0A7R9BB71"/>
<dbReference type="Gene3D" id="3.40.525.10">
    <property type="entry name" value="CRAL-TRIO lipid binding domain"/>
    <property type="match status" value="1"/>
</dbReference>
<dbReference type="InterPro" id="IPR036865">
    <property type="entry name" value="CRAL-TRIO_dom_sf"/>
</dbReference>
<protein>
    <submittedName>
        <fullName evidence="1">Uncharacterized protein</fullName>
    </submittedName>
</protein>
<organism evidence="1">
    <name type="scientific">Timema shepardi</name>
    <name type="common">Walking stick</name>
    <dbReference type="NCBI Taxonomy" id="629360"/>
    <lineage>
        <taxon>Eukaryota</taxon>
        <taxon>Metazoa</taxon>
        <taxon>Ecdysozoa</taxon>
        <taxon>Arthropoda</taxon>
        <taxon>Hexapoda</taxon>
        <taxon>Insecta</taxon>
        <taxon>Pterygota</taxon>
        <taxon>Neoptera</taxon>
        <taxon>Polyneoptera</taxon>
        <taxon>Phasmatodea</taxon>
        <taxon>Timematodea</taxon>
        <taxon>Timematoidea</taxon>
        <taxon>Timematidae</taxon>
        <taxon>Timema</taxon>
    </lineage>
</organism>
<gene>
    <name evidence="1" type="ORF">TSIB3V08_LOCUS13812</name>
</gene>
<dbReference type="EMBL" id="OC036334">
    <property type="protein sequence ID" value="CAD7269812.1"/>
    <property type="molecule type" value="Genomic_DNA"/>
</dbReference>
<proteinExistence type="predicted"/>
<reference evidence="1" key="1">
    <citation type="submission" date="2020-11" db="EMBL/GenBank/DDBJ databases">
        <authorList>
            <person name="Tran Van P."/>
        </authorList>
    </citation>
    <scope>NUCLEOTIDE SEQUENCE</scope>
</reference>
<dbReference type="Gene3D" id="1.20.5.1200">
    <property type="entry name" value="Alpha-tocopherol transfer"/>
    <property type="match status" value="1"/>
</dbReference>
<accession>A0A7R9BB71</accession>